<dbReference type="Gene3D" id="3.40.630.30">
    <property type="match status" value="1"/>
</dbReference>
<dbReference type="InterPro" id="IPR000182">
    <property type="entry name" value="GNAT_dom"/>
</dbReference>
<gene>
    <name evidence="4" type="ORF">N801_01855</name>
</gene>
<sequence length="156" mass="17840">MVRSTDPGAPTVRPATPDDAAALAELYWRVRSESSPQIPMIPHDRSTVEPFMREVVLRQCEVWVAEVEHRAVGFLALREPDELAHLYIAAPHTGRGLGARFLRLARERLPRGLQLWAFQSNTRAVRFYERHGFVPVEWTEGDNEEGEPDVRMVWSP</sequence>
<keyword evidence="1" id="KW-0808">Transferase</keyword>
<dbReference type="STRING" id="1385519.N801_01855"/>
<dbReference type="InterPro" id="IPR016181">
    <property type="entry name" value="Acyl_CoA_acyltransferase"/>
</dbReference>
<dbReference type="AlphaFoldDB" id="A0A0A0JX16"/>
<comment type="caution">
    <text evidence="4">The sequence shown here is derived from an EMBL/GenBank/DDBJ whole genome shotgun (WGS) entry which is preliminary data.</text>
</comment>
<dbReference type="CDD" id="cd04301">
    <property type="entry name" value="NAT_SF"/>
    <property type="match status" value="1"/>
</dbReference>
<dbReference type="Proteomes" id="UP000030013">
    <property type="component" value="Unassembled WGS sequence"/>
</dbReference>
<keyword evidence="2" id="KW-0012">Acyltransferase</keyword>
<feature type="domain" description="N-acetyltransferase" evidence="3">
    <location>
        <begin position="10"/>
        <end position="156"/>
    </location>
</feature>
<dbReference type="OrthoDB" id="5243635at2"/>
<dbReference type="PANTHER" id="PTHR43800">
    <property type="entry name" value="PEPTIDYL-LYSINE N-ACETYLTRANSFERASE YJAB"/>
    <property type="match status" value="1"/>
</dbReference>
<dbReference type="EMBL" id="AVPL01000037">
    <property type="protein sequence ID" value="KGN40597.1"/>
    <property type="molecule type" value="Genomic_DNA"/>
</dbReference>
<evidence type="ECO:0000256" key="2">
    <source>
        <dbReference type="ARBA" id="ARBA00023315"/>
    </source>
</evidence>
<evidence type="ECO:0000256" key="1">
    <source>
        <dbReference type="ARBA" id="ARBA00022679"/>
    </source>
</evidence>
<evidence type="ECO:0000313" key="5">
    <source>
        <dbReference type="Proteomes" id="UP000030013"/>
    </source>
</evidence>
<name>A0A0A0JX16_9MICO</name>
<dbReference type="GO" id="GO:0016747">
    <property type="term" value="F:acyltransferase activity, transferring groups other than amino-acyl groups"/>
    <property type="evidence" value="ECO:0007669"/>
    <property type="project" value="InterPro"/>
</dbReference>
<dbReference type="eggNOG" id="COG0456">
    <property type="taxonomic scope" value="Bacteria"/>
</dbReference>
<reference evidence="4 5" key="1">
    <citation type="submission" date="2013-08" db="EMBL/GenBank/DDBJ databases">
        <title>The genome sequence of Knoellia aerolata.</title>
        <authorList>
            <person name="Zhu W."/>
            <person name="Wang G."/>
        </authorList>
    </citation>
    <scope>NUCLEOTIDE SEQUENCE [LARGE SCALE GENOMIC DNA]</scope>
    <source>
        <strain evidence="4 5">DSM 18566</strain>
    </source>
</reference>
<protein>
    <recommendedName>
        <fullName evidence="3">N-acetyltransferase domain-containing protein</fullName>
    </recommendedName>
</protein>
<dbReference type="PANTHER" id="PTHR43800:SF1">
    <property type="entry name" value="PEPTIDYL-LYSINE N-ACETYLTRANSFERASE YJAB"/>
    <property type="match status" value="1"/>
</dbReference>
<keyword evidence="5" id="KW-1185">Reference proteome</keyword>
<dbReference type="RefSeq" id="WP_035938442.1">
    <property type="nucleotide sequence ID" value="NZ_AVPL01000037.1"/>
</dbReference>
<dbReference type="SUPFAM" id="SSF55729">
    <property type="entry name" value="Acyl-CoA N-acyltransferases (Nat)"/>
    <property type="match status" value="1"/>
</dbReference>
<evidence type="ECO:0000313" key="4">
    <source>
        <dbReference type="EMBL" id="KGN40597.1"/>
    </source>
</evidence>
<dbReference type="Pfam" id="PF13508">
    <property type="entry name" value="Acetyltransf_7"/>
    <property type="match status" value="1"/>
</dbReference>
<evidence type="ECO:0000259" key="3">
    <source>
        <dbReference type="PROSITE" id="PS51186"/>
    </source>
</evidence>
<accession>A0A0A0JX16</accession>
<dbReference type="PROSITE" id="PS51186">
    <property type="entry name" value="GNAT"/>
    <property type="match status" value="1"/>
</dbReference>
<proteinExistence type="predicted"/>
<organism evidence="4 5">
    <name type="scientific">Knoellia aerolata DSM 18566</name>
    <dbReference type="NCBI Taxonomy" id="1385519"/>
    <lineage>
        <taxon>Bacteria</taxon>
        <taxon>Bacillati</taxon>
        <taxon>Actinomycetota</taxon>
        <taxon>Actinomycetes</taxon>
        <taxon>Micrococcales</taxon>
        <taxon>Intrasporangiaceae</taxon>
        <taxon>Knoellia</taxon>
    </lineage>
</organism>